<accession>A0AAV6UAB4</accession>
<proteinExistence type="predicted"/>
<protein>
    <submittedName>
        <fullName evidence="2">Uncharacterized protein</fullName>
    </submittedName>
</protein>
<comment type="caution">
    <text evidence="2">The sequence shown here is derived from an EMBL/GenBank/DDBJ whole genome shotgun (WGS) entry which is preliminary data.</text>
</comment>
<feature type="region of interest" description="Disordered" evidence="1">
    <location>
        <begin position="1"/>
        <end position="20"/>
    </location>
</feature>
<gene>
    <name evidence="2" type="ORF">JTE90_016595</name>
</gene>
<dbReference type="EMBL" id="JAFNEN010000536">
    <property type="protein sequence ID" value="KAG8181082.1"/>
    <property type="molecule type" value="Genomic_DNA"/>
</dbReference>
<feature type="compositionally biased region" description="Basic and acidic residues" evidence="1">
    <location>
        <begin position="7"/>
        <end position="17"/>
    </location>
</feature>
<evidence type="ECO:0000313" key="2">
    <source>
        <dbReference type="EMBL" id="KAG8181082.1"/>
    </source>
</evidence>
<keyword evidence="3" id="KW-1185">Reference proteome</keyword>
<sequence length="208" mass="23643">MSEEDTEKLHTEPDDRIPCTNHSSLNKIMEIATKHFNDVANSLESEESRTQLKTRFSERFREIVHQNVSVRGLPWATSGDLISQDLQEQQVGETEDALHSLLAKKVEELAKKRKNSTSEVLRLCEMRLKHQRQNLKKTDIEFEGPPRPTLKSSALTASQHQALTEVLSDCSHLKAKIKCMDQDFTKLQEDFKSAKSIVSMDDTGYASS</sequence>
<dbReference type="Proteomes" id="UP000827092">
    <property type="component" value="Unassembled WGS sequence"/>
</dbReference>
<organism evidence="2 3">
    <name type="scientific">Oedothorax gibbosus</name>
    <dbReference type="NCBI Taxonomy" id="931172"/>
    <lineage>
        <taxon>Eukaryota</taxon>
        <taxon>Metazoa</taxon>
        <taxon>Ecdysozoa</taxon>
        <taxon>Arthropoda</taxon>
        <taxon>Chelicerata</taxon>
        <taxon>Arachnida</taxon>
        <taxon>Araneae</taxon>
        <taxon>Araneomorphae</taxon>
        <taxon>Entelegynae</taxon>
        <taxon>Araneoidea</taxon>
        <taxon>Linyphiidae</taxon>
        <taxon>Erigoninae</taxon>
        <taxon>Oedothorax</taxon>
    </lineage>
</organism>
<evidence type="ECO:0000256" key="1">
    <source>
        <dbReference type="SAM" id="MobiDB-lite"/>
    </source>
</evidence>
<name>A0AAV6UAB4_9ARAC</name>
<dbReference type="AlphaFoldDB" id="A0AAV6UAB4"/>
<evidence type="ECO:0000313" key="3">
    <source>
        <dbReference type="Proteomes" id="UP000827092"/>
    </source>
</evidence>
<reference evidence="2 3" key="1">
    <citation type="journal article" date="2022" name="Nat. Ecol. Evol.">
        <title>A masculinizing supergene underlies an exaggerated male reproductive morph in a spider.</title>
        <authorList>
            <person name="Hendrickx F."/>
            <person name="De Corte Z."/>
            <person name="Sonet G."/>
            <person name="Van Belleghem S.M."/>
            <person name="Kostlbacher S."/>
            <person name="Vangestel C."/>
        </authorList>
    </citation>
    <scope>NUCLEOTIDE SEQUENCE [LARGE SCALE GENOMIC DNA]</scope>
    <source>
        <strain evidence="2">W744_W776</strain>
    </source>
</reference>